<reference evidence="2" key="1">
    <citation type="submission" date="2018-06" db="EMBL/GenBank/DDBJ databases">
        <authorList>
            <person name="Zhirakovskaya E."/>
        </authorList>
    </citation>
    <scope>NUCLEOTIDE SEQUENCE</scope>
</reference>
<dbReference type="PANTHER" id="PTHR32097">
    <property type="entry name" value="CAMP-BINDING PROTEIN 1-RELATED"/>
    <property type="match status" value="1"/>
</dbReference>
<dbReference type="InterPro" id="IPR051324">
    <property type="entry name" value="Stress/Tellurium_Resist"/>
</dbReference>
<organism evidence="2">
    <name type="scientific">hydrothermal vent metagenome</name>
    <dbReference type="NCBI Taxonomy" id="652676"/>
    <lineage>
        <taxon>unclassified sequences</taxon>
        <taxon>metagenomes</taxon>
        <taxon>ecological metagenomes</taxon>
    </lineage>
</organism>
<dbReference type="EMBL" id="UOFO01000113">
    <property type="protein sequence ID" value="VAW87216.1"/>
    <property type="molecule type" value="Genomic_DNA"/>
</dbReference>
<dbReference type="Gene3D" id="2.60.60.30">
    <property type="entry name" value="sav2460 like domains"/>
    <property type="match status" value="1"/>
</dbReference>
<proteinExistence type="predicted"/>
<protein>
    <recommendedName>
        <fullName evidence="1">TerD domain-containing protein</fullName>
    </recommendedName>
</protein>
<evidence type="ECO:0000313" key="2">
    <source>
        <dbReference type="EMBL" id="VAW87216.1"/>
    </source>
</evidence>
<evidence type="ECO:0000259" key="1">
    <source>
        <dbReference type="Pfam" id="PF02342"/>
    </source>
</evidence>
<dbReference type="Pfam" id="PF02342">
    <property type="entry name" value="TerD"/>
    <property type="match status" value="1"/>
</dbReference>
<dbReference type="AlphaFoldDB" id="A0A3B1A2V2"/>
<accession>A0A3B1A2V2</accession>
<sequence>MKNLRSGENSPVDGHLIKVMTHCTINTGQASELDVSAFLLTAEGVVRSDSDFIFYNQPQAKGGGIKLVSEDNESQYFTVDLNVIPAEIQKIAFVMTIPVAFSSAFALSIKIENAMEFHPDRKNMQEKSLILAELYRHKGAWKFRALGQGFKGGLAPLATGYGVEIDDDDEAVSAVPVPPQKTTPIQLNKTTVDLKKAGEKVTISLVKGKNLVAKLKWDTKVDLDLYCFYVDGKGEEGKVYYRKLGHLDKAPYIKLLGDSQGAGEEIVEISQPKHIKYALIAAYSALSNGVGSFLSYKARVVVTDNDQQEVTSHLAHKDPYSYWVALALIDFTKAGELTIQNVETYSNKKTFARQFEERTGEKPASLFHKTTAKVQDINKYDPERSPHLFKDGTFMMSVGTREFK</sequence>
<gene>
    <name evidence="2" type="ORF">MNBD_GAMMA16-1099</name>
</gene>
<feature type="domain" description="TerD" evidence="1">
    <location>
        <begin position="20"/>
        <end position="161"/>
    </location>
</feature>
<name>A0A3B1A2V2_9ZZZZ</name>
<dbReference type="PANTHER" id="PTHR32097:SF3">
    <property type="entry name" value="TELLURITE RESISTANCE PROTEIN"/>
    <property type="match status" value="1"/>
</dbReference>
<dbReference type="InterPro" id="IPR003325">
    <property type="entry name" value="TerD"/>
</dbReference>
<dbReference type="CDD" id="cd06974">
    <property type="entry name" value="TerD_like"/>
    <property type="match status" value="2"/>
</dbReference>